<evidence type="ECO:0000256" key="6">
    <source>
        <dbReference type="ARBA" id="ARBA00023136"/>
    </source>
</evidence>
<evidence type="ECO:0000256" key="4">
    <source>
        <dbReference type="ARBA" id="ARBA00022692"/>
    </source>
</evidence>
<evidence type="ECO:0000256" key="8">
    <source>
        <dbReference type="SAM" id="Phobius"/>
    </source>
</evidence>
<feature type="transmembrane region" description="Helical" evidence="8">
    <location>
        <begin position="281"/>
        <end position="303"/>
    </location>
</feature>
<feature type="transmembrane region" description="Helical" evidence="8">
    <location>
        <begin position="354"/>
        <end position="374"/>
    </location>
</feature>
<reference evidence="10" key="1">
    <citation type="submission" date="2016-02" db="EMBL/GenBank/DDBJ databases">
        <authorList>
            <person name="Holder M.E."/>
            <person name="Ajami N.J."/>
            <person name="Petrosino J.F."/>
        </authorList>
    </citation>
    <scope>NUCLEOTIDE SEQUENCE [LARGE SCALE GENOMIC DNA]</scope>
    <source>
        <strain evidence="10">CCUG 36733</strain>
    </source>
</reference>
<evidence type="ECO:0000256" key="5">
    <source>
        <dbReference type="ARBA" id="ARBA00022989"/>
    </source>
</evidence>
<dbReference type="PIRSF" id="PIRSF006603">
    <property type="entry name" value="DinF"/>
    <property type="match status" value="1"/>
</dbReference>
<feature type="transmembrane region" description="Helical" evidence="8">
    <location>
        <begin position="165"/>
        <end position="186"/>
    </location>
</feature>
<feature type="transmembrane region" description="Helical" evidence="8">
    <location>
        <begin position="134"/>
        <end position="153"/>
    </location>
</feature>
<dbReference type="InterPro" id="IPR048279">
    <property type="entry name" value="MdtK-like"/>
</dbReference>
<dbReference type="GO" id="GO:0042910">
    <property type="term" value="F:xenobiotic transmembrane transporter activity"/>
    <property type="evidence" value="ECO:0007669"/>
    <property type="project" value="InterPro"/>
</dbReference>
<evidence type="ECO:0000256" key="1">
    <source>
        <dbReference type="ARBA" id="ARBA00004651"/>
    </source>
</evidence>
<dbReference type="EMBL" id="CP014228">
    <property type="protein sequence ID" value="AMD86937.1"/>
    <property type="molecule type" value="Genomic_DNA"/>
</dbReference>
<dbReference type="AlphaFoldDB" id="A0A0X8JE99"/>
<dbReference type="RefSeq" id="WP_067941084.1">
    <property type="nucleotide sequence ID" value="NZ_CP014228.1"/>
</dbReference>
<comment type="subcellular location">
    <subcellularLocation>
        <location evidence="1">Cell membrane</location>
        <topology evidence="1">Multi-pass membrane protein</topology>
    </subcellularLocation>
</comment>
<organism evidence="9 10">
    <name type="scientific">Actinomyces radicidentis</name>
    <dbReference type="NCBI Taxonomy" id="111015"/>
    <lineage>
        <taxon>Bacteria</taxon>
        <taxon>Bacillati</taxon>
        <taxon>Actinomycetota</taxon>
        <taxon>Actinomycetes</taxon>
        <taxon>Actinomycetales</taxon>
        <taxon>Actinomycetaceae</taxon>
        <taxon>Actinomyces</taxon>
    </lineage>
</organism>
<evidence type="ECO:0000313" key="10">
    <source>
        <dbReference type="Proteomes" id="UP000065220"/>
    </source>
</evidence>
<feature type="transmembrane region" description="Helical" evidence="8">
    <location>
        <begin position="395"/>
        <end position="414"/>
    </location>
</feature>
<keyword evidence="10" id="KW-1185">Reference proteome</keyword>
<keyword evidence="6 8" id="KW-0472">Membrane</keyword>
<dbReference type="PANTHER" id="PTHR43549">
    <property type="entry name" value="MULTIDRUG RESISTANCE PROTEIN YPNP-RELATED"/>
    <property type="match status" value="1"/>
</dbReference>
<keyword evidence="3" id="KW-1003">Cell membrane</keyword>
<evidence type="ECO:0000256" key="3">
    <source>
        <dbReference type="ARBA" id="ARBA00022475"/>
    </source>
</evidence>
<dbReference type="InterPro" id="IPR052031">
    <property type="entry name" value="Membrane_Transporter-Flippase"/>
</dbReference>
<dbReference type="GO" id="GO:0015297">
    <property type="term" value="F:antiporter activity"/>
    <property type="evidence" value="ECO:0007669"/>
    <property type="project" value="InterPro"/>
</dbReference>
<dbReference type="KEGG" id="ard:AXF14_04175"/>
<dbReference type="Pfam" id="PF01554">
    <property type="entry name" value="MatE"/>
    <property type="match status" value="2"/>
</dbReference>
<evidence type="ECO:0008006" key="11">
    <source>
        <dbReference type="Google" id="ProtNLM"/>
    </source>
</evidence>
<feature type="transmembrane region" description="Helical" evidence="8">
    <location>
        <begin position="56"/>
        <end position="80"/>
    </location>
</feature>
<dbReference type="Proteomes" id="UP000065220">
    <property type="component" value="Chromosome"/>
</dbReference>
<evidence type="ECO:0000313" key="9">
    <source>
        <dbReference type="EMBL" id="AMD86937.1"/>
    </source>
</evidence>
<dbReference type="NCBIfam" id="TIGR00797">
    <property type="entry name" value="matE"/>
    <property type="match status" value="1"/>
</dbReference>
<evidence type="ECO:0000256" key="2">
    <source>
        <dbReference type="ARBA" id="ARBA00022448"/>
    </source>
</evidence>
<sequence length="486" mass="51688">MPNTLTQGSPWRAILAFSIPLVLGNMVQQGYQLADTVVVGRFVGVLPLAAVGATGVLVWLITGFSWGMTAGLAIPIAQAYGAKDEAAVRRSVGVGAWISLGLTVILTLIGTLLIRHLLTLLRTPAELMDDAATFGFISFLFMVAVIAFNYLSVILRAVGDSRTPLYFLAVSAALNIVLDFVLIGALRMGVAGAGFATAAAQTVSALLCLWWISRRFPIFHLSRDDWRVTREQLSHHLGLGVPLGFQASITALGGVAVQIRLNTLGSESVAAFTTASRVDGLAVTFLIGMEVAVSTYVAQNWGARDLARVRAGVSQAFRMVITEAVILGILLVLANRPLVHLSIGDADPTVVDLSAHAVELWALTYWILGVLFVARGALQGLGRMRAPFWSGSVELVLRVLAAVWLGGIIGFMGVAAASPLAWAGAVALLLPSYLRVRSRLLDDDALAAAQARPGPVVRRRPRLPGRGRARRGGRAGRGQRARRLDG</sequence>
<dbReference type="GO" id="GO:0005886">
    <property type="term" value="C:plasma membrane"/>
    <property type="evidence" value="ECO:0007669"/>
    <property type="project" value="UniProtKB-SubCell"/>
</dbReference>
<keyword evidence="4 8" id="KW-0812">Transmembrane</keyword>
<gene>
    <name evidence="9" type="ORF">AXF14_04175</name>
</gene>
<dbReference type="PANTHER" id="PTHR43549:SF3">
    <property type="entry name" value="MULTIDRUG RESISTANCE PROTEIN YPNP-RELATED"/>
    <property type="match status" value="1"/>
</dbReference>
<feature type="transmembrane region" description="Helical" evidence="8">
    <location>
        <begin position="192"/>
        <end position="212"/>
    </location>
</feature>
<dbReference type="InterPro" id="IPR002528">
    <property type="entry name" value="MATE_fam"/>
</dbReference>
<proteinExistence type="predicted"/>
<protein>
    <recommendedName>
        <fullName evidence="11">MATE family efflux transporter</fullName>
    </recommendedName>
</protein>
<name>A0A0X8JE99_ACTRD</name>
<feature type="transmembrane region" description="Helical" evidence="8">
    <location>
        <begin position="315"/>
        <end position="334"/>
    </location>
</feature>
<accession>A0A0X8JE99</accession>
<dbReference type="STRING" id="111015.AXF14_04175"/>
<feature type="transmembrane region" description="Helical" evidence="8">
    <location>
        <begin position="233"/>
        <end position="261"/>
    </location>
</feature>
<evidence type="ECO:0000256" key="7">
    <source>
        <dbReference type="SAM" id="MobiDB-lite"/>
    </source>
</evidence>
<keyword evidence="5 8" id="KW-1133">Transmembrane helix</keyword>
<feature type="transmembrane region" description="Helical" evidence="8">
    <location>
        <begin position="92"/>
        <end position="114"/>
    </location>
</feature>
<dbReference type="CDD" id="cd13138">
    <property type="entry name" value="MATE_yoeA_like"/>
    <property type="match status" value="1"/>
</dbReference>
<feature type="region of interest" description="Disordered" evidence="7">
    <location>
        <begin position="452"/>
        <end position="486"/>
    </location>
</feature>
<feature type="compositionally biased region" description="Basic residues" evidence="7">
    <location>
        <begin position="457"/>
        <end position="486"/>
    </location>
</feature>
<keyword evidence="2" id="KW-0813">Transport</keyword>